<evidence type="ECO:0000256" key="3">
    <source>
        <dbReference type="ARBA" id="ARBA00022679"/>
    </source>
</evidence>
<dbReference type="GO" id="GO:0005524">
    <property type="term" value="F:ATP binding"/>
    <property type="evidence" value="ECO:0007669"/>
    <property type="project" value="UniProtKB-UniRule"/>
</dbReference>
<evidence type="ECO:0000256" key="7">
    <source>
        <dbReference type="PROSITE-ProRule" id="PRU10141"/>
    </source>
</evidence>
<accession>A0A226DB78</accession>
<dbReference type="PANTHER" id="PTHR24351">
    <property type="entry name" value="RIBOSOMAL PROTEIN S6 KINASE"/>
    <property type="match status" value="1"/>
</dbReference>
<dbReference type="PROSITE" id="PS50011">
    <property type="entry name" value="PROTEIN_KINASE_DOM"/>
    <property type="match status" value="1"/>
</dbReference>
<dbReference type="OMA" id="GISKTHN"/>
<keyword evidence="12" id="KW-1185">Reference proteome</keyword>
<evidence type="ECO:0000256" key="5">
    <source>
        <dbReference type="ARBA" id="ARBA00022777"/>
    </source>
</evidence>
<keyword evidence="5" id="KW-0418">Kinase</keyword>
<dbReference type="Pfam" id="PF00069">
    <property type="entry name" value="Pkinase"/>
    <property type="match status" value="1"/>
</dbReference>
<dbReference type="PROSITE" id="PS51285">
    <property type="entry name" value="AGC_KINASE_CTER"/>
    <property type="match status" value="1"/>
</dbReference>
<dbReference type="InterPro" id="IPR008271">
    <property type="entry name" value="Ser/Thr_kinase_AS"/>
</dbReference>
<evidence type="ECO:0000313" key="12">
    <source>
        <dbReference type="Proteomes" id="UP000198287"/>
    </source>
</evidence>
<keyword evidence="3" id="KW-0808">Transferase</keyword>
<dbReference type="SMART" id="SM00220">
    <property type="entry name" value="S_TKc"/>
    <property type="match status" value="1"/>
</dbReference>
<feature type="compositionally biased region" description="Basic and acidic residues" evidence="8">
    <location>
        <begin position="1421"/>
        <end position="1430"/>
    </location>
</feature>
<dbReference type="EMBL" id="LNIX01000028">
    <property type="protein sequence ID" value="OXA41891.1"/>
    <property type="molecule type" value="Genomic_DNA"/>
</dbReference>
<dbReference type="InterPro" id="IPR000719">
    <property type="entry name" value="Prot_kinase_dom"/>
</dbReference>
<feature type="domain" description="Protein kinase" evidence="9">
    <location>
        <begin position="1499"/>
        <end position="1757"/>
    </location>
</feature>
<feature type="compositionally biased region" description="Polar residues" evidence="8">
    <location>
        <begin position="1191"/>
        <end position="1200"/>
    </location>
</feature>
<feature type="binding site" evidence="7">
    <location>
        <position position="1528"/>
    </location>
    <ligand>
        <name>ATP</name>
        <dbReference type="ChEBI" id="CHEBI:30616"/>
    </ligand>
</feature>
<feature type="compositionally biased region" description="Polar residues" evidence="8">
    <location>
        <begin position="109"/>
        <end position="120"/>
    </location>
</feature>
<evidence type="ECO:0000256" key="4">
    <source>
        <dbReference type="ARBA" id="ARBA00022741"/>
    </source>
</evidence>
<dbReference type="CDD" id="cd05592">
    <property type="entry name" value="STKc_nPKC_theta_like"/>
    <property type="match status" value="1"/>
</dbReference>
<feature type="region of interest" description="Disordered" evidence="8">
    <location>
        <begin position="488"/>
        <end position="554"/>
    </location>
</feature>
<feature type="region of interest" description="Disordered" evidence="8">
    <location>
        <begin position="1218"/>
        <end position="1481"/>
    </location>
</feature>
<dbReference type="FunFam" id="3.30.200.20:FF:000020">
    <property type="entry name" value="Protein kinase C, alpha"/>
    <property type="match status" value="1"/>
</dbReference>
<evidence type="ECO:0000313" key="11">
    <source>
        <dbReference type="EMBL" id="OXA41891.1"/>
    </source>
</evidence>
<feature type="compositionally biased region" description="Polar residues" evidence="8">
    <location>
        <begin position="749"/>
        <end position="762"/>
    </location>
</feature>
<evidence type="ECO:0000256" key="2">
    <source>
        <dbReference type="ARBA" id="ARBA00022553"/>
    </source>
</evidence>
<dbReference type="FunFam" id="1.10.510.10:FF:000150">
    <property type="entry name" value="Protein kinase C, theta"/>
    <property type="match status" value="1"/>
</dbReference>
<keyword evidence="4 7" id="KW-0547">Nucleotide-binding</keyword>
<dbReference type="InterPro" id="IPR000961">
    <property type="entry name" value="AGC-kinase_C"/>
</dbReference>
<feature type="compositionally biased region" description="Low complexity" evidence="8">
    <location>
        <begin position="172"/>
        <end position="182"/>
    </location>
</feature>
<dbReference type="OrthoDB" id="10047816at2759"/>
<feature type="compositionally biased region" description="Low complexity" evidence="8">
    <location>
        <begin position="873"/>
        <end position="887"/>
    </location>
</feature>
<dbReference type="GO" id="GO:0004674">
    <property type="term" value="F:protein serine/threonine kinase activity"/>
    <property type="evidence" value="ECO:0007669"/>
    <property type="project" value="UniProtKB-KW"/>
</dbReference>
<feature type="region of interest" description="Disordered" evidence="8">
    <location>
        <begin position="869"/>
        <end position="1078"/>
    </location>
</feature>
<feature type="region of interest" description="Disordered" evidence="8">
    <location>
        <begin position="1092"/>
        <end position="1200"/>
    </location>
</feature>
<feature type="compositionally biased region" description="Basic residues" evidence="8">
    <location>
        <begin position="195"/>
        <end position="206"/>
    </location>
</feature>
<dbReference type="STRING" id="158441.A0A226DB78"/>
<feature type="compositionally biased region" description="Low complexity" evidence="8">
    <location>
        <begin position="1431"/>
        <end position="1457"/>
    </location>
</feature>
<keyword evidence="2" id="KW-0597">Phosphoprotein</keyword>
<feature type="compositionally biased region" description="Polar residues" evidence="8">
    <location>
        <begin position="1126"/>
        <end position="1145"/>
    </location>
</feature>
<evidence type="ECO:0000256" key="6">
    <source>
        <dbReference type="ARBA" id="ARBA00022840"/>
    </source>
</evidence>
<feature type="compositionally biased region" description="Acidic residues" evidence="8">
    <location>
        <begin position="1468"/>
        <end position="1477"/>
    </location>
</feature>
<reference evidence="11 12" key="1">
    <citation type="submission" date="2015-12" db="EMBL/GenBank/DDBJ databases">
        <title>The genome of Folsomia candida.</title>
        <authorList>
            <person name="Faddeeva A."/>
            <person name="Derks M.F."/>
            <person name="Anvar Y."/>
            <person name="Smit S."/>
            <person name="Van Straalen N."/>
            <person name="Roelofs D."/>
        </authorList>
    </citation>
    <scope>NUCLEOTIDE SEQUENCE [LARGE SCALE GENOMIC DNA]</scope>
    <source>
        <strain evidence="11 12">VU population</strain>
        <tissue evidence="11">Whole body</tissue>
    </source>
</reference>
<feature type="region of interest" description="Disordered" evidence="8">
    <location>
        <begin position="1"/>
        <end position="25"/>
    </location>
</feature>
<feature type="region of interest" description="Disordered" evidence="8">
    <location>
        <begin position="663"/>
        <end position="762"/>
    </location>
</feature>
<sequence>MPYPTKNSKYSGTNSTSGGSNSGYSSSPFGGGGNFLGRYDPYGSGSSPFPTGRSPLFGGSSYSSGSGYGLGSYGSAFTSGGGGSAYGGSSYGGYSSVSKLGGLATISEHSTLPSSASSAQRRLPRGYVPSSLYSTPSNYTPSSYTKKPALFDTENIDVTSPRKPATQPPPSSSSTSESSATPGEITRDKTFGTIKRGRTVIRIRTKNQKENPYLSTDERNERAEERKKEKDRDNLVQKLKDELRDEFPADLFQKPAPAAKKAAGDKFREKFMIQSKKKKYSGYRRPTLSDIRSEKDLLQKQLGERLALIATGSEITDELEDETERLRERLAQLERRIDRRYSKALRNSMSTDEDSAAEDTIERKGTLKLKKSSSKNALKLMTKLDPSSDGAHKSNPTTPSDEDKKSPMLKRKATQKFFFPAEGASLVQPEIVDLEAITQPEPEDDFEKNILAHRTTVRKLSHQNVKYIQPRKSSLDMVDILEVVNSLKSGDGSETQKPEVAQASDETKPKKVVKKRKTPVVTAPPILDLKSELVENPPPPQPPPRKGKSPVEKVKPKAVVDVHVDVVIPVPPVKKVIVPPPPIVEKAVPPPAPVDKVVPPAKVDKVVPLAPVKKAVPPPAPVDKVVPPPPVKKAVSPTPVEKAVVLPPPIGDKAVATPVDKAEKAPAKVIPAPEKKVEVPPPAPEKKTVIPPPTLKEKVSEEKAAAKTQPVVKAPQAVKKPPNTTGVPTLSELATSKSNEIKNTEVPKSKTTSPPLNGISKTHNNILQNATTLLNTDAAQGILAEKTELKQVPIKPKPITAAAPTTTPLFLQDAITTENLTDADTTKIPTPAKAVPLLLTKNKPLLNTETRSSSLDKVTKPTNKLQQVLQHCSKSSSFDNSDSKTTTVVGGDEAQDAISNKKAEPGNKQTDNEGDKIMCNSQPKSEEKKEEEMKDIKLNAVPMSIEIDPDKENITEKFETKPKPATLLPHVDEKNANSEVSSDAISISQITTPDDSPKSPKSLDSGTPKTTPPDTPVNIAPWRVKNKAVVAPQKPADAPKLPQQNEPTPWRTKNKAPQKAAVAALAKAGLKDATPPLSPKLKALQNKLVENKETKQFTFDKPYAKSEQVSNSSSSKETSLSPTSVTSMSPVDSLSPKSVTSSVENLSPRSKSRPASKSPTPPPATLPLVNLKGKTSIELKKVPESPIETKPVTSPLQSPNVDDYNVIVKEITEQLTTSMKDVSPSVVETAVPEKVEPIQPKPEVPKPSTSKQFLESIKPVESKPAIQTPVKSKSDETVPTTSATPPPPVDTTPISTAPTEDKAAVPKSPIRKSRLPQTKSKSDEKVVTKKSKSLEKPKSKKRPKSGDTSVPESPVTISGEGESSCTTSVTPEDKDKNNKNESPLNFDKKSVVGPVPKKSASLEAGENQDKEQNVDGEDGKEEPTTVRERLSSSSSSSGSGRSTSSTGSSSASGSGKSSRSRRLPSPPVDDDSDEETVSLDKICPAKNRPKYRKYEVEDFQFLKVLGKGSFGKVLLAELKDSDSYFAIKCLKKDVVLEDDDVECTMIERKVLLMGSKHPYLCHLFCTFQTESHLFFVMEYLNGGDLMFHIQQSGKFTEERARFYAAEIVSGLKFLHKKGVMYRDLKLDNILLDYEGHIRIADFGMCKLQIYLDRTADTFCGTPDYMAPEIIKGLRYNQCVDWWAFGVLLYEMLVGQSPFSGSDEDELFWSICNEQVHFPRFLSKESKWILERLLEKDSSRRLGMASCAYGDVSKQVFFNQIDWDKLEKKELEPPFRPKLKHPLDVQYFDTTFTKEIARLTPVDKAILQSMDQSQFDGFSYTNPHTTD</sequence>
<feature type="compositionally biased region" description="Low complexity" evidence="8">
    <location>
        <begin position="1146"/>
        <end position="1158"/>
    </location>
</feature>
<dbReference type="Pfam" id="PF00433">
    <property type="entry name" value="Pkinase_C"/>
    <property type="match status" value="1"/>
</dbReference>
<feature type="domain" description="AGC-kinase C-terminal" evidence="10">
    <location>
        <begin position="1758"/>
        <end position="1826"/>
    </location>
</feature>
<feature type="compositionally biased region" description="Basic and acidic residues" evidence="8">
    <location>
        <begin position="216"/>
        <end position="236"/>
    </location>
</feature>
<keyword evidence="6 7" id="KW-0067">ATP-binding</keyword>
<feature type="region of interest" description="Disordered" evidence="8">
    <location>
        <begin position="613"/>
        <end position="638"/>
    </location>
</feature>
<dbReference type="InterPro" id="IPR017892">
    <property type="entry name" value="Pkinase_C"/>
</dbReference>
<feature type="compositionally biased region" description="Low complexity" evidence="8">
    <location>
        <begin position="1105"/>
        <end position="1125"/>
    </location>
</feature>
<dbReference type="PROSITE" id="PS00107">
    <property type="entry name" value="PROTEIN_KINASE_ATP"/>
    <property type="match status" value="1"/>
</dbReference>
<feature type="region of interest" description="Disordered" evidence="8">
    <location>
        <begin position="109"/>
        <end position="236"/>
    </location>
</feature>
<dbReference type="Proteomes" id="UP000198287">
    <property type="component" value="Unassembled WGS sequence"/>
</dbReference>
<proteinExistence type="predicted"/>
<feature type="compositionally biased region" description="Basic and acidic residues" evidence="8">
    <location>
        <begin position="1320"/>
        <end position="1337"/>
    </location>
</feature>
<feature type="compositionally biased region" description="Basic and acidic residues" evidence="8">
    <location>
        <begin position="948"/>
        <end position="962"/>
    </location>
</feature>
<feature type="compositionally biased region" description="Polar residues" evidence="8">
    <location>
        <begin position="722"/>
        <end position="738"/>
    </location>
</feature>
<dbReference type="PROSITE" id="PS00108">
    <property type="entry name" value="PROTEIN_KINASE_ST"/>
    <property type="match status" value="1"/>
</dbReference>
<evidence type="ECO:0000259" key="9">
    <source>
        <dbReference type="PROSITE" id="PS50011"/>
    </source>
</evidence>
<dbReference type="Gene3D" id="3.30.200.20">
    <property type="entry name" value="Phosphorylase Kinase, domain 1"/>
    <property type="match status" value="1"/>
</dbReference>
<protein>
    <submittedName>
        <fullName evidence="11">Uncharacterized protein</fullName>
    </submittedName>
</protein>
<gene>
    <name evidence="11" type="ORF">Fcan01_23537</name>
</gene>
<feature type="compositionally biased region" description="Basic and acidic residues" evidence="8">
    <location>
        <begin position="673"/>
        <end position="688"/>
    </location>
</feature>
<dbReference type="InterPro" id="IPR017441">
    <property type="entry name" value="Protein_kinase_ATP_BS"/>
</dbReference>
<dbReference type="SMART" id="SM00133">
    <property type="entry name" value="S_TK_X"/>
    <property type="match status" value="1"/>
</dbReference>
<feature type="compositionally biased region" description="Low complexity" evidence="8">
    <location>
        <begin position="129"/>
        <end position="145"/>
    </location>
</feature>
<feature type="compositionally biased region" description="Basic and acidic residues" evidence="8">
    <location>
        <begin position="899"/>
        <end position="916"/>
    </location>
</feature>
<feature type="compositionally biased region" description="Pro residues" evidence="8">
    <location>
        <begin position="616"/>
        <end position="631"/>
    </location>
</feature>
<dbReference type="InterPro" id="IPR011009">
    <property type="entry name" value="Kinase-like_dom_sf"/>
</dbReference>
<feature type="region of interest" description="Disordered" evidence="8">
    <location>
        <begin position="341"/>
        <end position="414"/>
    </location>
</feature>
<feature type="compositionally biased region" description="Polar residues" evidence="8">
    <location>
        <begin position="1361"/>
        <end position="1370"/>
    </location>
</feature>
<comment type="caution">
    <text evidence="11">The sequence shown here is derived from an EMBL/GenBank/DDBJ whole genome shotgun (WGS) entry which is preliminary data.</text>
</comment>
<feature type="compositionally biased region" description="Polar residues" evidence="8">
    <location>
        <begin position="977"/>
        <end position="992"/>
    </location>
</feature>
<dbReference type="Gene3D" id="1.10.510.10">
    <property type="entry name" value="Transferase(Phosphotransferase) domain 1"/>
    <property type="match status" value="1"/>
</dbReference>
<feature type="compositionally biased region" description="Basic and acidic residues" evidence="8">
    <location>
        <begin position="739"/>
        <end position="748"/>
    </location>
</feature>
<feature type="compositionally biased region" description="Low complexity" evidence="8">
    <location>
        <begin position="1055"/>
        <end position="1073"/>
    </location>
</feature>
<name>A0A226DB78_FOLCA</name>
<organism evidence="11 12">
    <name type="scientific">Folsomia candida</name>
    <name type="common">Springtail</name>
    <dbReference type="NCBI Taxonomy" id="158441"/>
    <lineage>
        <taxon>Eukaryota</taxon>
        <taxon>Metazoa</taxon>
        <taxon>Ecdysozoa</taxon>
        <taxon>Arthropoda</taxon>
        <taxon>Hexapoda</taxon>
        <taxon>Collembola</taxon>
        <taxon>Entomobryomorpha</taxon>
        <taxon>Isotomoidea</taxon>
        <taxon>Isotomidae</taxon>
        <taxon>Proisotominae</taxon>
        <taxon>Folsomia</taxon>
    </lineage>
</organism>
<feature type="compositionally biased region" description="Basic and acidic residues" evidence="8">
    <location>
        <begin position="695"/>
        <end position="705"/>
    </location>
</feature>
<feature type="compositionally biased region" description="Basic and acidic residues" evidence="8">
    <location>
        <begin position="924"/>
        <end position="937"/>
    </location>
</feature>
<evidence type="ECO:0000256" key="1">
    <source>
        <dbReference type="ARBA" id="ARBA00022527"/>
    </source>
</evidence>
<dbReference type="SUPFAM" id="SSF56112">
    <property type="entry name" value="Protein kinase-like (PK-like)"/>
    <property type="match status" value="1"/>
</dbReference>
<evidence type="ECO:0000256" key="8">
    <source>
        <dbReference type="SAM" id="MobiDB-lite"/>
    </source>
</evidence>
<evidence type="ECO:0000259" key="10">
    <source>
        <dbReference type="PROSITE" id="PS51285"/>
    </source>
</evidence>
<keyword evidence="1" id="KW-0723">Serine/threonine-protein kinase</keyword>